<name>A0A0A1YWZ6_PSEFL</name>
<dbReference type="RefSeq" id="WP_005792512.1">
    <property type="nucleotide sequence ID" value="NZ_ASGY01000136.1"/>
</dbReference>
<dbReference type="Gene3D" id="2.30.110.20">
    <property type="entry name" value="Hcp1-like"/>
    <property type="match status" value="1"/>
</dbReference>
<dbReference type="InterPro" id="IPR008514">
    <property type="entry name" value="T6SS_Hcp"/>
</dbReference>
<proteinExistence type="predicted"/>
<dbReference type="InterPro" id="IPR053165">
    <property type="entry name" value="HSI-I_assembly_Hcp1"/>
</dbReference>
<accession>A0A0A1YWZ6</accession>
<dbReference type="SUPFAM" id="SSF141452">
    <property type="entry name" value="Hcp1-like"/>
    <property type="match status" value="1"/>
</dbReference>
<sequence length="162" mass="17517">MAVDIFIKIGDIKGESMDKAHKDEIDVLNWSWGMAQSGNMHVGGGGGAGKVNIQDLSLTKYVDKASPNLMMHCASGKHIDKVKLTVRKAGGESQVEYMVINLEEVLVTSLSTGGSGTDDRLTENVTLNFAQVMVDYQPQKADGTKDGGAIKFGWNIRSNTKR</sequence>
<dbReference type="PANTHER" id="PTHR36152:SF5">
    <property type="entry name" value="PROTEIN HCP1"/>
    <property type="match status" value="1"/>
</dbReference>
<gene>
    <name evidence="1" type="ORF">K814_0118575</name>
</gene>
<evidence type="ECO:0000313" key="2">
    <source>
        <dbReference type="Proteomes" id="UP000030060"/>
    </source>
</evidence>
<dbReference type="EMBL" id="ASGY01000136">
    <property type="protein sequence ID" value="KGE66453.1"/>
    <property type="molecule type" value="Genomic_DNA"/>
</dbReference>
<dbReference type="AlphaFoldDB" id="A0A0A1YWZ6"/>
<dbReference type="InterPro" id="IPR036624">
    <property type="entry name" value="Hcp1-lik_sf"/>
</dbReference>
<comment type="caution">
    <text evidence="1">The sequence shown here is derived from an EMBL/GenBank/DDBJ whole genome shotgun (WGS) entry which is preliminary data.</text>
</comment>
<organism evidence="1 2">
    <name type="scientific">Pseudomonas fluorescens LMG 5329</name>
    <dbReference type="NCBI Taxonomy" id="1324332"/>
    <lineage>
        <taxon>Bacteria</taxon>
        <taxon>Pseudomonadati</taxon>
        <taxon>Pseudomonadota</taxon>
        <taxon>Gammaproteobacteria</taxon>
        <taxon>Pseudomonadales</taxon>
        <taxon>Pseudomonadaceae</taxon>
        <taxon>Pseudomonas</taxon>
    </lineage>
</organism>
<dbReference type="GeneID" id="88828154"/>
<dbReference type="NCBIfam" id="TIGR03344">
    <property type="entry name" value="VI_effect_Hcp1"/>
    <property type="match status" value="1"/>
</dbReference>
<dbReference type="Proteomes" id="UP000030060">
    <property type="component" value="Unassembled WGS sequence"/>
</dbReference>
<dbReference type="Pfam" id="PF05638">
    <property type="entry name" value="T6SS_HCP"/>
    <property type="match status" value="1"/>
</dbReference>
<reference evidence="1 2" key="1">
    <citation type="journal article" date="2013" name="Genome Announc.">
        <title>Draft Genome Sequence of Pseudomonas fluorescens LMG 5329, a White Line-Inducing Principle-Producing Bioindicator for the Mushroom Pathogen Pseudomonas tolaasii.</title>
        <authorList>
            <person name="Ghequire M.G."/>
            <person name="Rokni-Zadeh H."/>
            <person name="Zarrineh P."/>
            <person name="De Mot R."/>
        </authorList>
    </citation>
    <scope>NUCLEOTIDE SEQUENCE [LARGE SCALE GENOMIC DNA]</scope>
    <source>
        <strain evidence="1 2">LMG 5329</strain>
    </source>
</reference>
<protein>
    <submittedName>
        <fullName evidence="1">Hcp1 family type VI secretion system effector</fullName>
    </submittedName>
</protein>
<dbReference type="PANTHER" id="PTHR36152">
    <property type="entry name" value="CYTOPLASMIC PROTEIN-RELATED"/>
    <property type="match status" value="1"/>
</dbReference>
<evidence type="ECO:0000313" key="1">
    <source>
        <dbReference type="EMBL" id="KGE66453.1"/>
    </source>
</evidence>
<dbReference type="OrthoDB" id="4865570at2"/>